<feature type="region of interest" description="Disordered" evidence="2">
    <location>
        <begin position="1"/>
        <end position="46"/>
    </location>
</feature>
<evidence type="ECO:0000256" key="1">
    <source>
        <dbReference type="ARBA" id="ARBA00022679"/>
    </source>
</evidence>
<dbReference type="Proteomes" id="UP000823858">
    <property type="component" value="Unassembled WGS sequence"/>
</dbReference>
<dbReference type="EMBL" id="DWVP01000003">
    <property type="protein sequence ID" value="HJC84224.1"/>
    <property type="molecule type" value="Genomic_DNA"/>
</dbReference>
<evidence type="ECO:0000313" key="4">
    <source>
        <dbReference type="EMBL" id="HJC84224.1"/>
    </source>
</evidence>
<dbReference type="InterPro" id="IPR029063">
    <property type="entry name" value="SAM-dependent_MTases_sf"/>
</dbReference>
<feature type="compositionally biased region" description="Polar residues" evidence="2">
    <location>
        <begin position="1"/>
        <end position="29"/>
    </location>
</feature>
<reference evidence="4" key="1">
    <citation type="journal article" date="2021" name="PeerJ">
        <title>Extensive microbial diversity within the chicken gut microbiome revealed by metagenomics and culture.</title>
        <authorList>
            <person name="Gilroy R."/>
            <person name="Ravi A."/>
            <person name="Getino M."/>
            <person name="Pursley I."/>
            <person name="Horton D.L."/>
            <person name="Alikhan N.F."/>
            <person name="Baker D."/>
            <person name="Gharbi K."/>
            <person name="Hall N."/>
            <person name="Watson M."/>
            <person name="Adriaenssens E.M."/>
            <person name="Foster-Nyarko E."/>
            <person name="Jarju S."/>
            <person name="Secka A."/>
            <person name="Antonio M."/>
            <person name="Oren A."/>
            <person name="Chaudhuri R.R."/>
            <person name="La Ragione R."/>
            <person name="Hildebrand F."/>
            <person name="Pallen M.J."/>
        </authorList>
    </citation>
    <scope>NUCLEOTIDE SEQUENCE</scope>
    <source>
        <strain evidence="4">ChiHjej13B12-4958</strain>
    </source>
</reference>
<dbReference type="Gene3D" id="3.40.50.150">
    <property type="entry name" value="Vaccinia Virus protein VP39"/>
    <property type="match status" value="1"/>
</dbReference>
<comment type="caution">
    <text evidence="4">The sequence shown here is derived from an EMBL/GenBank/DDBJ whole genome shotgun (WGS) entry which is preliminary data.</text>
</comment>
<dbReference type="InterPro" id="IPR041698">
    <property type="entry name" value="Methyltransf_25"/>
</dbReference>
<dbReference type="CDD" id="cd02440">
    <property type="entry name" value="AdoMet_MTases"/>
    <property type="match status" value="1"/>
</dbReference>
<protein>
    <submittedName>
        <fullName evidence="4">Class I SAM-dependent methyltransferase</fullName>
    </submittedName>
</protein>
<keyword evidence="4" id="KW-0489">Methyltransferase</keyword>
<keyword evidence="1" id="KW-0808">Transferase</keyword>
<gene>
    <name evidence="4" type="ORF">H9751_01480</name>
</gene>
<dbReference type="GO" id="GO:0032259">
    <property type="term" value="P:methylation"/>
    <property type="evidence" value="ECO:0007669"/>
    <property type="project" value="UniProtKB-KW"/>
</dbReference>
<reference evidence="4" key="2">
    <citation type="submission" date="2021-04" db="EMBL/GenBank/DDBJ databases">
        <authorList>
            <person name="Gilroy R."/>
        </authorList>
    </citation>
    <scope>NUCLEOTIDE SEQUENCE</scope>
    <source>
        <strain evidence="4">ChiHjej13B12-4958</strain>
    </source>
</reference>
<dbReference type="SUPFAM" id="SSF53335">
    <property type="entry name" value="S-adenosyl-L-methionine-dependent methyltransferases"/>
    <property type="match status" value="1"/>
</dbReference>
<evidence type="ECO:0000259" key="3">
    <source>
        <dbReference type="Pfam" id="PF13649"/>
    </source>
</evidence>
<sequence length="250" mass="26109">MSLSTPRPSPRVSGTSGTPSAQSTRNNQHTPATAATTTWASVTGADPEHSQRYIARWEAIEGGGGDIDGEARLIDAMAPRGARILDAGAGTGRVAAHLSALGHQVSAVDIDPQLVAYARQRYTDAEESVGLPVAWHTGDLAEESEVPAGPFDLIVSAGNVLAFIPDAAHRQALGVLASRLDDAGRLVVGFGLQRGRSLDAFRQDATAAGLQVSQMFAGWDLQPFTESSDFLVAVLVRAIGGNETTQAGER</sequence>
<dbReference type="GO" id="GO:0008168">
    <property type="term" value="F:methyltransferase activity"/>
    <property type="evidence" value="ECO:0007669"/>
    <property type="project" value="UniProtKB-KW"/>
</dbReference>
<feature type="compositionally biased region" description="Low complexity" evidence="2">
    <location>
        <begin position="30"/>
        <end position="45"/>
    </location>
</feature>
<feature type="domain" description="Methyltransferase" evidence="3">
    <location>
        <begin position="84"/>
        <end position="183"/>
    </location>
</feature>
<organism evidence="4 5">
    <name type="scientific">Candidatus Corynebacterium faecigallinarum</name>
    <dbReference type="NCBI Taxonomy" id="2838528"/>
    <lineage>
        <taxon>Bacteria</taxon>
        <taxon>Bacillati</taxon>
        <taxon>Actinomycetota</taxon>
        <taxon>Actinomycetes</taxon>
        <taxon>Mycobacteriales</taxon>
        <taxon>Corynebacteriaceae</taxon>
        <taxon>Corynebacterium</taxon>
    </lineage>
</organism>
<dbReference type="PANTHER" id="PTHR43861">
    <property type="entry name" value="TRANS-ACONITATE 2-METHYLTRANSFERASE-RELATED"/>
    <property type="match status" value="1"/>
</dbReference>
<evidence type="ECO:0000256" key="2">
    <source>
        <dbReference type="SAM" id="MobiDB-lite"/>
    </source>
</evidence>
<name>A0A9D2TPN5_9CORY</name>
<evidence type="ECO:0000313" key="5">
    <source>
        <dbReference type="Proteomes" id="UP000823858"/>
    </source>
</evidence>
<accession>A0A9D2TPN5</accession>
<dbReference type="Pfam" id="PF13649">
    <property type="entry name" value="Methyltransf_25"/>
    <property type="match status" value="1"/>
</dbReference>
<dbReference type="AlphaFoldDB" id="A0A9D2TPN5"/>
<proteinExistence type="predicted"/>